<dbReference type="SFLD" id="SFLDG00002">
    <property type="entry name" value="C1.7:_P-type_atpase_like"/>
    <property type="match status" value="1"/>
</dbReference>
<name>A0A7L6N3A4_9MOLU</name>
<dbReference type="SUPFAM" id="SSF81660">
    <property type="entry name" value="Metal cation-transporting ATPase, ATP-binding domain N"/>
    <property type="match status" value="1"/>
</dbReference>
<feature type="transmembrane region" description="Helical" evidence="6">
    <location>
        <begin position="635"/>
        <end position="657"/>
    </location>
</feature>
<keyword evidence="5 6" id="KW-0472">Membrane</keyword>
<dbReference type="SUPFAM" id="SSF81653">
    <property type="entry name" value="Calcium ATPase, transduction domain A"/>
    <property type="match status" value="1"/>
</dbReference>
<dbReference type="InterPro" id="IPR023298">
    <property type="entry name" value="ATPase_P-typ_TM_dom_sf"/>
</dbReference>
<dbReference type="GO" id="GO:0016020">
    <property type="term" value="C:membrane"/>
    <property type="evidence" value="ECO:0007669"/>
    <property type="project" value="UniProtKB-SubCell"/>
</dbReference>
<dbReference type="SFLD" id="SFLDS00003">
    <property type="entry name" value="Haloacid_Dehalogenase"/>
    <property type="match status" value="1"/>
</dbReference>
<dbReference type="EMBL" id="CP051151">
    <property type="protein sequence ID" value="QLY39698.1"/>
    <property type="molecule type" value="Genomic_DNA"/>
</dbReference>
<dbReference type="SUPFAM" id="SSF56784">
    <property type="entry name" value="HAD-like"/>
    <property type="match status" value="1"/>
</dbReference>
<dbReference type="AlphaFoldDB" id="A0A7L6N3A4"/>
<evidence type="ECO:0000256" key="4">
    <source>
        <dbReference type="ARBA" id="ARBA00022989"/>
    </source>
</evidence>
<sequence length="794" mass="88742">MTKIKNIPFGLTLEEVNLRKSQNQVNVSSQSNLKTPWKIIRSNLFTYFNMLLAIIAALLVSIGSFKNLWFIVIALINTLIGIIQEFKARSTIQKLSLISDSKVKVIRQGIELEINVEDVVLDDVYKLEAGRQIIADSLVIEGAITVNEANLTGESDSIAKEVNDHLLSGSFVVSGEAYVRATAVGKDNYIETLQTKVKTLSKPKSVILNSLRGLLKIIGIIILPLGLMTFYNAFLRSSYDYLPDFIQNSALYQEALISMAGSMVAMVPSGLFLLTTMTFATSVIKLAKHHTLVQELYSIETLARIDTLCLDKTGTITDGTMSVDFLEMIENPIYTIEDYTEKEIKNIISTMNYALNDQNQTSQALRDYFGEKKKYNVVQSLDFDSMNKYSVVEFEGGIYVLGAPEMILLKQYSKIKKQVERYAAQGKRVLLLAESERLKEEKINGKIRPIALIILNDNIRDSAIKTINDFNESKITVKVISGDNAMTVSEVARRAGVLNADKYISLDGVPDEELVNIANDYNIFGRVTPNQKKLLITHMQDKDHKVCMVGDGVNDILALKQADTSVSLASGTDASRNISHFVLMDNNFATIPKVIKEGRQIVSNMEKASVLYLVKTLYTIILTFILLMTDNIYPFQPIQLVVIETFIIGVPSFFIALESNNQQFKGNFLVNVFKNVLPGALIIIGNLLGVYIFASFFQFETNGNINQMISTVGIIAATFAYWLVLVNVTTPLNKLRTLVIALSFITSALSFIIFNDILGLYPLDTSSVLLMLLLMETTYISFSIYRRSLIKFWP</sequence>
<dbReference type="InterPro" id="IPR001757">
    <property type="entry name" value="P_typ_ATPase"/>
</dbReference>
<feature type="transmembrane region" description="Helical" evidence="6">
    <location>
        <begin position="44"/>
        <end position="62"/>
    </location>
</feature>
<comment type="subcellular location">
    <subcellularLocation>
        <location evidence="1">Membrane</location>
        <topology evidence="1">Multi-pass membrane protein</topology>
    </subcellularLocation>
</comment>
<feature type="domain" description="P-type ATPase A" evidence="7">
    <location>
        <begin position="99"/>
        <end position="196"/>
    </location>
</feature>
<evidence type="ECO:0000256" key="2">
    <source>
        <dbReference type="ARBA" id="ARBA00022692"/>
    </source>
</evidence>
<dbReference type="NCBIfam" id="TIGR01494">
    <property type="entry name" value="ATPase_P-type"/>
    <property type="match status" value="1"/>
</dbReference>
<dbReference type="InterPro" id="IPR044492">
    <property type="entry name" value="P_typ_ATPase_HD_dom"/>
</dbReference>
<dbReference type="PRINTS" id="PR00119">
    <property type="entry name" value="CATATPASE"/>
</dbReference>
<feature type="transmembrane region" description="Helical" evidence="6">
    <location>
        <begin position="677"/>
        <end position="699"/>
    </location>
</feature>
<evidence type="ECO:0000256" key="1">
    <source>
        <dbReference type="ARBA" id="ARBA00004141"/>
    </source>
</evidence>
<dbReference type="InterPro" id="IPR036412">
    <property type="entry name" value="HAD-like_sf"/>
</dbReference>
<feature type="transmembrane region" description="Helical" evidence="6">
    <location>
        <begin position="609"/>
        <end position="629"/>
    </location>
</feature>
<dbReference type="KEGG" id="tbk:HF295_02015"/>
<dbReference type="PANTHER" id="PTHR42861">
    <property type="entry name" value="CALCIUM-TRANSPORTING ATPASE"/>
    <property type="match status" value="1"/>
</dbReference>
<feature type="transmembrane region" description="Helical" evidence="6">
    <location>
        <begin position="68"/>
        <end position="86"/>
    </location>
</feature>
<dbReference type="PRINTS" id="PR00120">
    <property type="entry name" value="HATPASE"/>
</dbReference>
<dbReference type="Gene3D" id="1.20.1110.10">
    <property type="entry name" value="Calcium-transporting ATPase, transmembrane domain"/>
    <property type="match status" value="1"/>
</dbReference>
<proteinExistence type="predicted"/>
<dbReference type="InterPro" id="IPR023299">
    <property type="entry name" value="ATPase_P-typ_cyto_dom_N"/>
</dbReference>
<dbReference type="Gene3D" id="3.40.1110.10">
    <property type="entry name" value="Calcium-transporting ATPase, cytoplasmic domain N"/>
    <property type="match status" value="1"/>
</dbReference>
<evidence type="ECO:0000256" key="5">
    <source>
        <dbReference type="ARBA" id="ARBA00023136"/>
    </source>
</evidence>
<keyword evidence="9" id="KW-1185">Reference proteome</keyword>
<dbReference type="InterPro" id="IPR018303">
    <property type="entry name" value="ATPase_P-typ_P_site"/>
</dbReference>
<dbReference type="GO" id="GO:0016887">
    <property type="term" value="F:ATP hydrolysis activity"/>
    <property type="evidence" value="ECO:0007669"/>
    <property type="project" value="InterPro"/>
</dbReference>
<feature type="transmembrane region" description="Helical" evidence="6">
    <location>
        <begin position="705"/>
        <end position="726"/>
    </location>
</feature>
<evidence type="ECO:0000256" key="6">
    <source>
        <dbReference type="SAM" id="Phobius"/>
    </source>
</evidence>
<feature type="transmembrane region" description="Helical" evidence="6">
    <location>
        <begin position="214"/>
        <end position="235"/>
    </location>
</feature>
<dbReference type="InterPro" id="IPR059000">
    <property type="entry name" value="ATPase_P-type_domA"/>
</dbReference>
<dbReference type="InterPro" id="IPR023214">
    <property type="entry name" value="HAD_sf"/>
</dbReference>
<dbReference type="GO" id="GO:0005524">
    <property type="term" value="F:ATP binding"/>
    <property type="evidence" value="ECO:0007669"/>
    <property type="project" value="InterPro"/>
</dbReference>
<dbReference type="Pfam" id="PF00702">
    <property type="entry name" value="Hydrolase"/>
    <property type="match status" value="1"/>
</dbReference>
<dbReference type="SFLD" id="SFLDF00027">
    <property type="entry name" value="p-type_atpase"/>
    <property type="match status" value="1"/>
</dbReference>
<reference evidence="8 9" key="1">
    <citation type="submission" date="2020-04" db="EMBL/GenBank/DDBJ databases">
        <authorList>
            <person name="Zheng R.K."/>
            <person name="Sun C.M."/>
        </authorList>
    </citation>
    <scope>NUCLEOTIDE SEQUENCE [LARGE SCALE GENOMIC DNA]</scope>
    <source>
        <strain evidence="9">zrk29</strain>
    </source>
</reference>
<protein>
    <submittedName>
        <fullName evidence="8">HAD-IC family P-type ATPase</fullName>
    </submittedName>
</protein>
<keyword evidence="2 6" id="KW-0812">Transmembrane</keyword>
<keyword evidence="4 6" id="KW-1133">Transmembrane helix</keyword>
<dbReference type="InterPro" id="IPR008250">
    <property type="entry name" value="ATPase_P-typ_transduc_dom_A_sf"/>
</dbReference>
<evidence type="ECO:0000313" key="9">
    <source>
        <dbReference type="Proteomes" id="UP000512167"/>
    </source>
</evidence>
<dbReference type="Gene3D" id="2.70.150.10">
    <property type="entry name" value="Calcium-transporting ATPase, cytoplasmic transduction domain A"/>
    <property type="match status" value="1"/>
</dbReference>
<feature type="transmembrane region" description="Helical" evidence="6">
    <location>
        <begin position="738"/>
        <end position="761"/>
    </location>
</feature>
<evidence type="ECO:0000259" key="7">
    <source>
        <dbReference type="Pfam" id="PF00122"/>
    </source>
</evidence>
<dbReference type="PROSITE" id="PS00154">
    <property type="entry name" value="ATPASE_E1_E2"/>
    <property type="match status" value="1"/>
</dbReference>
<accession>A0A7L6N3A4</accession>
<organism evidence="8 9">
    <name type="scientific">Hujiaoplasma nucleasis</name>
    <dbReference type="NCBI Taxonomy" id="2725268"/>
    <lineage>
        <taxon>Bacteria</taxon>
        <taxon>Bacillati</taxon>
        <taxon>Mycoplasmatota</taxon>
        <taxon>Mollicutes</taxon>
        <taxon>Candidatus Izemoplasmatales</taxon>
        <taxon>Hujiaoplasmataceae</taxon>
        <taxon>Hujiaoplasma</taxon>
    </lineage>
</organism>
<feature type="transmembrane region" description="Helical" evidence="6">
    <location>
        <begin position="767"/>
        <end position="785"/>
    </location>
</feature>
<keyword evidence="3" id="KW-1278">Translocase</keyword>
<gene>
    <name evidence="8" type="ORF">HF295_02015</name>
</gene>
<dbReference type="PROSITE" id="PS01229">
    <property type="entry name" value="COF_2"/>
    <property type="match status" value="1"/>
</dbReference>
<dbReference type="RefSeq" id="WP_312032177.1">
    <property type="nucleotide sequence ID" value="NZ_CP051151.1"/>
</dbReference>
<dbReference type="Pfam" id="PF00122">
    <property type="entry name" value="E1-E2_ATPase"/>
    <property type="match status" value="1"/>
</dbReference>
<feature type="transmembrane region" description="Helical" evidence="6">
    <location>
        <begin position="255"/>
        <end position="280"/>
    </location>
</feature>
<evidence type="ECO:0000313" key="8">
    <source>
        <dbReference type="EMBL" id="QLY39698.1"/>
    </source>
</evidence>
<dbReference type="SUPFAM" id="SSF81665">
    <property type="entry name" value="Calcium ATPase, transmembrane domain M"/>
    <property type="match status" value="1"/>
</dbReference>
<dbReference type="Gene3D" id="3.40.50.1000">
    <property type="entry name" value="HAD superfamily/HAD-like"/>
    <property type="match status" value="1"/>
</dbReference>
<dbReference type="Proteomes" id="UP000512167">
    <property type="component" value="Chromosome"/>
</dbReference>
<evidence type="ECO:0000256" key="3">
    <source>
        <dbReference type="ARBA" id="ARBA00022967"/>
    </source>
</evidence>